<dbReference type="InterPro" id="IPR039028">
    <property type="entry name" value="BCKD/PDK"/>
</dbReference>
<evidence type="ECO:0000256" key="6">
    <source>
        <dbReference type="ARBA" id="ARBA00022840"/>
    </source>
</evidence>
<evidence type="ECO:0000256" key="4">
    <source>
        <dbReference type="ARBA" id="ARBA00022741"/>
    </source>
</evidence>
<keyword evidence="6" id="KW-0067">ATP-binding</keyword>
<reference evidence="11" key="1">
    <citation type="submission" date="2019-09" db="EMBL/GenBank/DDBJ databases">
        <authorList>
            <person name="Needham M D."/>
        </authorList>
    </citation>
    <scope>NUCLEOTIDE SEQUENCE</scope>
</reference>
<comment type="similarity">
    <text evidence="2">Belongs to the PDK/BCKDK protein kinase family.</text>
</comment>
<dbReference type="SUPFAM" id="SSF69012">
    <property type="entry name" value="alpha-ketoacid dehydrogenase kinase, N-terminal domain"/>
    <property type="match status" value="1"/>
</dbReference>
<protein>
    <recommendedName>
        <fullName evidence="8">[pyruvate dehydrogenase (acetyl-transferring)] kinase</fullName>
        <ecNumber evidence="8">2.7.11.2</ecNumber>
    </recommendedName>
</protein>
<dbReference type="Pfam" id="PF02518">
    <property type="entry name" value="HATPase_c"/>
    <property type="match status" value="1"/>
</dbReference>
<dbReference type="EC" id="2.7.11.2" evidence="8"/>
<dbReference type="PROSITE" id="PS50109">
    <property type="entry name" value="HIS_KIN"/>
    <property type="match status" value="1"/>
</dbReference>
<dbReference type="PANTHER" id="PTHR11947">
    <property type="entry name" value="PYRUVATE DEHYDROGENASE KINASE"/>
    <property type="match status" value="1"/>
</dbReference>
<dbReference type="InterPro" id="IPR018955">
    <property type="entry name" value="BCDHK/PDK_N"/>
</dbReference>
<proteinExistence type="inferred from homology"/>
<dbReference type="Pfam" id="PF10436">
    <property type="entry name" value="BCDHK_Adom3"/>
    <property type="match status" value="1"/>
</dbReference>
<evidence type="ECO:0000256" key="5">
    <source>
        <dbReference type="ARBA" id="ARBA00022777"/>
    </source>
</evidence>
<evidence type="ECO:0000259" key="10">
    <source>
        <dbReference type="PROSITE" id="PS50109"/>
    </source>
</evidence>
<dbReference type="GO" id="GO:0005739">
    <property type="term" value="C:mitochondrion"/>
    <property type="evidence" value="ECO:0007669"/>
    <property type="project" value="UniProtKB-SubCell"/>
</dbReference>
<dbReference type="SUPFAM" id="SSF55874">
    <property type="entry name" value="ATPase domain of HSP90 chaperone/DNA topoisomerase II/histidine kinase"/>
    <property type="match status" value="1"/>
</dbReference>
<dbReference type="GO" id="GO:0005524">
    <property type="term" value="F:ATP binding"/>
    <property type="evidence" value="ECO:0007669"/>
    <property type="project" value="UniProtKB-KW"/>
</dbReference>
<name>A0A5E8CKP1_9ZZZZ</name>
<gene>
    <name evidence="11" type="ORF">CPAV1605_1542</name>
</gene>
<dbReference type="GO" id="GO:0010906">
    <property type="term" value="P:regulation of glucose metabolic process"/>
    <property type="evidence" value="ECO:0007669"/>
    <property type="project" value="TreeGrafter"/>
</dbReference>
<dbReference type="InterPro" id="IPR003594">
    <property type="entry name" value="HATPase_dom"/>
</dbReference>
<evidence type="ECO:0000313" key="11">
    <source>
        <dbReference type="EMBL" id="VVU95786.1"/>
    </source>
</evidence>
<evidence type="ECO:0000256" key="1">
    <source>
        <dbReference type="ARBA" id="ARBA00004173"/>
    </source>
</evidence>
<dbReference type="PANTHER" id="PTHR11947:SF3">
    <property type="entry name" value="[PYRUVATE DEHYDROGENASE (ACETYL-TRANSFERRING)] KINASE, MITOCHONDRIAL"/>
    <property type="match status" value="1"/>
</dbReference>
<evidence type="ECO:0000256" key="8">
    <source>
        <dbReference type="ARBA" id="ARBA00039078"/>
    </source>
</evidence>
<dbReference type="InterPro" id="IPR036784">
    <property type="entry name" value="AK/P_DHK_N_sf"/>
</dbReference>
<dbReference type="Gene3D" id="3.30.565.10">
    <property type="entry name" value="Histidine kinase-like ATPase, C-terminal domain"/>
    <property type="match status" value="1"/>
</dbReference>
<sequence>MLAILNQVRNYSLKETTPLSLKTIYNYGKNINKKRIIKQSQYLYEEVPIRIAKRIVNLQTLPYNLCKMKGLQSIHDDYITTFETLLSHKYPTNLNQCLEFKTTLEELHKKHKNVEFNFANVLKSYKNTNHQEMLLNEKTINYQLKEFYLSRISLRLLINQHIEVMNENIGENNVGMIYIFNPEEVINKAIKEANRVLDQKYIDIPDINLQIINSKKIMYIPRYLHYIIFEILKNSMEATINNHSSNLPPIDIICVNYNDQLSIKISDKGGGFPKDNINQIFSFFYSTIQDHEHDPYNIKIPISGFGHGLGLSKLYANYFGGKLHVIPMQGIGTDTFIHLNSLGENSEIFLESMADNIA</sequence>
<feature type="domain" description="Histidine kinase" evidence="10">
    <location>
        <begin position="224"/>
        <end position="343"/>
    </location>
</feature>
<evidence type="ECO:0000256" key="9">
    <source>
        <dbReference type="ARBA" id="ARBA00048201"/>
    </source>
</evidence>
<evidence type="ECO:0000256" key="3">
    <source>
        <dbReference type="ARBA" id="ARBA00022679"/>
    </source>
</evidence>
<keyword evidence="7" id="KW-0496">Mitochondrion</keyword>
<dbReference type="InterPro" id="IPR005467">
    <property type="entry name" value="His_kinase_dom"/>
</dbReference>
<dbReference type="SMART" id="SM00387">
    <property type="entry name" value="HATPase_c"/>
    <property type="match status" value="1"/>
</dbReference>
<dbReference type="InterPro" id="IPR036890">
    <property type="entry name" value="HATPase_C_sf"/>
</dbReference>
<evidence type="ECO:0000256" key="2">
    <source>
        <dbReference type="ARBA" id="ARBA00006155"/>
    </source>
</evidence>
<organism evidence="11">
    <name type="scientific">seawater metagenome</name>
    <dbReference type="NCBI Taxonomy" id="1561972"/>
    <lineage>
        <taxon>unclassified sequences</taxon>
        <taxon>metagenomes</taxon>
        <taxon>ecological metagenomes</taxon>
    </lineage>
</organism>
<dbReference type="EMBL" id="CABVLZ010000012">
    <property type="protein sequence ID" value="VVU95786.1"/>
    <property type="molecule type" value="Genomic_DNA"/>
</dbReference>
<dbReference type="Gene3D" id="1.20.140.20">
    <property type="entry name" value="Alpha-ketoacid/pyruvate dehydrogenase kinase, N-terminal domain"/>
    <property type="match status" value="1"/>
</dbReference>
<dbReference type="AlphaFoldDB" id="A0A5E8CKP1"/>
<comment type="catalytic activity">
    <reaction evidence="9">
        <text>L-seryl-[pyruvate dehydrogenase E1 alpha subunit] + ATP = O-phospho-L-seryl-[pyruvate dehydrogenase E1 alpha subunit] + ADP + H(+)</text>
        <dbReference type="Rhea" id="RHEA:23052"/>
        <dbReference type="Rhea" id="RHEA-COMP:13689"/>
        <dbReference type="Rhea" id="RHEA-COMP:13690"/>
        <dbReference type="ChEBI" id="CHEBI:15378"/>
        <dbReference type="ChEBI" id="CHEBI:29999"/>
        <dbReference type="ChEBI" id="CHEBI:30616"/>
        <dbReference type="ChEBI" id="CHEBI:83421"/>
        <dbReference type="ChEBI" id="CHEBI:456216"/>
        <dbReference type="EC" id="2.7.11.2"/>
    </reaction>
</comment>
<dbReference type="GO" id="GO:0004740">
    <property type="term" value="F:pyruvate dehydrogenase (acetyl-transferring) kinase activity"/>
    <property type="evidence" value="ECO:0007669"/>
    <property type="project" value="UniProtKB-EC"/>
</dbReference>
<keyword evidence="5 11" id="KW-0418">Kinase</keyword>
<keyword evidence="3" id="KW-0808">Transferase</keyword>
<accession>A0A5E8CKP1</accession>
<comment type="subcellular location">
    <subcellularLocation>
        <location evidence="1">Mitochondrion</location>
    </subcellularLocation>
</comment>
<evidence type="ECO:0000256" key="7">
    <source>
        <dbReference type="ARBA" id="ARBA00023128"/>
    </source>
</evidence>
<keyword evidence="4" id="KW-0547">Nucleotide-binding</keyword>